<organism evidence="15 16">
    <name type="scientific">Temnothorax curvispinosus</name>
    <dbReference type="NCBI Taxonomy" id="300111"/>
    <lineage>
        <taxon>Eukaryota</taxon>
        <taxon>Metazoa</taxon>
        <taxon>Ecdysozoa</taxon>
        <taxon>Arthropoda</taxon>
        <taxon>Hexapoda</taxon>
        <taxon>Insecta</taxon>
        <taxon>Pterygota</taxon>
        <taxon>Neoptera</taxon>
        <taxon>Endopterygota</taxon>
        <taxon>Hymenoptera</taxon>
        <taxon>Apocrita</taxon>
        <taxon>Aculeata</taxon>
        <taxon>Formicoidea</taxon>
        <taxon>Formicidae</taxon>
        <taxon>Myrmicinae</taxon>
        <taxon>Temnothorax</taxon>
    </lineage>
</organism>
<dbReference type="GO" id="GO:0005506">
    <property type="term" value="F:iron ion binding"/>
    <property type="evidence" value="ECO:0007669"/>
    <property type="project" value="InterPro"/>
</dbReference>
<dbReference type="GO" id="GO:0005789">
    <property type="term" value="C:endoplasmic reticulum membrane"/>
    <property type="evidence" value="ECO:0007669"/>
    <property type="project" value="UniProtKB-SubCell"/>
</dbReference>
<feature type="non-terminal residue" evidence="16">
    <location>
        <position position="341"/>
    </location>
</feature>
<evidence type="ECO:0000256" key="9">
    <source>
        <dbReference type="ARBA" id="ARBA00022848"/>
    </source>
</evidence>
<dbReference type="Pfam" id="PF00067">
    <property type="entry name" value="p450"/>
    <property type="match status" value="1"/>
</dbReference>
<dbReference type="GeneID" id="112464167"/>
<accession>A0A6J1QVX2</accession>
<keyword evidence="6" id="KW-0349">Heme</keyword>
<evidence type="ECO:0000256" key="4">
    <source>
        <dbReference type="ARBA" id="ARBA00004406"/>
    </source>
</evidence>
<evidence type="ECO:0000256" key="10">
    <source>
        <dbReference type="ARBA" id="ARBA00023002"/>
    </source>
</evidence>
<keyword evidence="10" id="KW-0560">Oxidoreductase</keyword>
<evidence type="ECO:0000313" key="16">
    <source>
        <dbReference type="RefSeq" id="XP_024886774.1"/>
    </source>
</evidence>
<dbReference type="InterPro" id="IPR001128">
    <property type="entry name" value="Cyt_P450"/>
</dbReference>
<evidence type="ECO:0000256" key="13">
    <source>
        <dbReference type="ARBA" id="ARBA00023136"/>
    </source>
</evidence>
<dbReference type="OrthoDB" id="1470350at2759"/>
<keyword evidence="11" id="KW-0408">Iron</keyword>
<comment type="function">
    <text evidence="2">May be involved in the metabolism of insect hormones and in the breakdown of synthetic insecticides.</text>
</comment>
<keyword evidence="8" id="KW-0256">Endoplasmic reticulum</keyword>
<name>A0A6J1QVX2_9HYME</name>
<dbReference type="AlphaFoldDB" id="A0A6J1QVX2"/>
<keyword evidence="13 14" id="KW-0472">Membrane</keyword>
<feature type="transmembrane region" description="Helical" evidence="14">
    <location>
        <begin position="6"/>
        <end position="24"/>
    </location>
</feature>
<dbReference type="Gene3D" id="1.10.630.10">
    <property type="entry name" value="Cytochrome P450"/>
    <property type="match status" value="1"/>
</dbReference>
<evidence type="ECO:0000256" key="14">
    <source>
        <dbReference type="SAM" id="Phobius"/>
    </source>
</evidence>
<evidence type="ECO:0000256" key="7">
    <source>
        <dbReference type="ARBA" id="ARBA00022723"/>
    </source>
</evidence>
<dbReference type="GO" id="GO:0004497">
    <property type="term" value="F:monooxygenase activity"/>
    <property type="evidence" value="ECO:0007669"/>
    <property type="project" value="UniProtKB-KW"/>
</dbReference>
<evidence type="ECO:0000256" key="3">
    <source>
        <dbReference type="ARBA" id="ARBA00004174"/>
    </source>
</evidence>
<keyword evidence="14" id="KW-0812">Transmembrane</keyword>
<keyword evidence="7" id="KW-0479">Metal-binding</keyword>
<evidence type="ECO:0000256" key="8">
    <source>
        <dbReference type="ARBA" id="ARBA00022824"/>
    </source>
</evidence>
<keyword evidence="14" id="KW-1133">Transmembrane helix</keyword>
<dbReference type="GO" id="GO:0020037">
    <property type="term" value="F:heme binding"/>
    <property type="evidence" value="ECO:0007669"/>
    <property type="project" value="InterPro"/>
</dbReference>
<dbReference type="PANTHER" id="PTHR24291">
    <property type="entry name" value="CYTOCHROME P450 FAMILY 4"/>
    <property type="match status" value="1"/>
</dbReference>
<dbReference type="SUPFAM" id="SSF48264">
    <property type="entry name" value="Cytochrome P450"/>
    <property type="match status" value="1"/>
</dbReference>
<comment type="subcellular location">
    <subcellularLocation>
        <location evidence="4">Endoplasmic reticulum membrane</location>
        <topology evidence="4">Peripheral membrane protein</topology>
    </subcellularLocation>
    <subcellularLocation>
        <location evidence="3">Microsome membrane</location>
        <topology evidence="3">Peripheral membrane protein</topology>
    </subcellularLocation>
</comment>
<evidence type="ECO:0000313" key="15">
    <source>
        <dbReference type="Proteomes" id="UP000504618"/>
    </source>
</evidence>
<keyword evidence="15" id="KW-1185">Reference proteome</keyword>
<evidence type="ECO:0000256" key="1">
    <source>
        <dbReference type="ARBA" id="ARBA00001971"/>
    </source>
</evidence>
<dbReference type="PANTHER" id="PTHR24291:SF189">
    <property type="entry name" value="CYTOCHROME P450 4C3-RELATED"/>
    <property type="match status" value="1"/>
</dbReference>
<keyword evidence="9" id="KW-0492">Microsome</keyword>
<evidence type="ECO:0000256" key="5">
    <source>
        <dbReference type="ARBA" id="ARBA00010617"/>
    </source>
</evidence>
<dbReference type="InterPro" id="IPR036396">
    <property type="entry name" value="Cyt_P450_sf"/>
</dbReference>
<dbReference type="RefSeq" id="XP_024886774.1">
    <property type="nucleotide sequence ID" value="XM_025031006.1"/>
</dbReference>
<gene>
    <name evidence="16" type="primary">LOC112464167</name>
</gene>
<dbReference type="InterPro" id="IPR050196">
    <property type="entry name" value="Cytochrome_P450_Monoox"/>
</dbReference>
<evidence type="ECO:0000256" key="12">
    <source>
        <dbReference type="ARBA" id="ARBA00023033"/>
    </source>
</evidence>
<comment type="similarity">
    <text evidence="5">Belongs to the cytochrome P450 family.</text>
</comment>
<feature type="non-terminal residue" evidence="16">
    <location>
        <position position="1"/>
    </location>
</feature>
<dbReference type="GO" id="GO:0016705">
    <property type="term" value="F:oxidoreductase activity, acting on paired donors, with incorporation or reduction of molecular oxygen"/>
    <property type="evidence" value="ECO:0007669"/>
    <property type="project" value="InterPro"/>
</dbReference>
<evidence type="ECO:0000256" key="6">
    <source>
        <dbReference type="ARBA" id="ARBA00022617"/>
    </source>
</evidence>
<dbReference type="Proteomes" id="UP000504618">
    <property type="component" value="Unplaced"/>
</dbReference>
<evidence type="ECO:0000256" key="2">
    <source>
        <dbReference type="ARBA" id="ARBA00003690"/>
    </source>
</evidence>
<sequence>ATMCFLYIITVLFILIVLGYHYYIHYGRNGRLINLIPGPSGYPIFGNLLQYIGPREKQWKLLMNLINQYYPIVKLWGFSIPFVLIRHPDDLKTILSSTQHIKKNFFYDILRPWMGNGILINEGAKWHSIRRTLTSTFHYNILQQHAEILIKEGENMTMSLKNTGGTVVKDLVPFVSEHTLNAICETLMGTSLRDLDEFQQKYRKAVHRICELFIYRLLRQWLHNDWIFSLTSKGKEQAEILRILHGFTNHIIAERKLYHERTNGRLLRRSITSTDTNDTEANGKRIQLSLLDHLIADNREGRLTDLDVKEQIDGFMFAGHDTTALNLTYLLMLLAEHKDIQ</sequence>
<comment type="cofactor">
    <cofactor evidence="1">
        <name>heme</name>
        <dbReference type="ChEBI" id="CHEBI:30413"/>
    </cofactor>
</comment>
<protein>
    <submittedName>
        <fullName evidence="16">Cytochrome P450 4C1-like</fullName>
    </submittedName>
</protein>
<evidence type="ECO:0000256" key="11">
    <source>
        <dbReference type="ARBA" id="ARBA00023004"/>
    </source>
</evidence>
<proteinExistence type="inferred from homology"/>
<reference evidence="16" key="1">
    <citation type="submission" date="2025-08" db="UniProtKB">
        <authorList>
            <consortium name="RefSeq"/>
        </authorList>
    </citation>
    <scope>IDENTIFICATION</scope>
    <source>
        <tissue evidence="16">Whole body</tissue>
    </source>
</reference>
<keyword evidence="12" id="KW-0503">Monooxygenase</keyword>